<accession>A0ABW6KIM9</accession>
<protein>
    <submittedName>
        <fullName evidence="1">Uncharacterized protein</fullName>
    </submittedName>
</protein>
<reference evidence="1 2" key="1">
    <citation type="submission" date="2024-08" db="EMBL/GenBank/DDBJ databases">
        <title>Two novel Cytobacillus novel species.</title>
        <authorList>
            <person name="Liu G."/>
        </authorList>
    </citation>
    <scope>NUCLEOTIDE SEQUENCE [LARGE SCALE GENOMIC DNA]</scope>
    <source>
        <strain evidence="1 2">FJAT-54145</strain>
    </source>
</reference>
<dbReference type="EMBL" id="JBIACK010000025">
    <property type="protein sequence ID" value="MFE8704114.1"/>
    <property type="molecule type" value="Genomic_DNA"/>
</dbReference>
<proteinExistence type="predicted"/>
<organism evidence="1 2">
    <name type="scientific">Cytobacillus spartinae</name>
    <dbReference type="NCBI Taxonomy" id="3299023"/>
    <lineage>
        <taxon>Bacteria</taxon>
        <taxon>Bacillati</taxon>
        <taxon>Bacillota</taxon>
        <taxon>Bacilli</taxon>
        <taxon>Bacillales</taxon>
        <taxon>Bacillaceae</taxon>
        <taxon>Cytobacillus</taxon>
    </lineage>
</organism>
<name>A0ABW6KIM9_9BACI</name>
<evidence type="ECO:0000313" key="1">
    <source>
        <dbReference type="EMBL" id="MFE8704114.1"/>
    </source>
</evidence>
<keyword evidence="2" id="KW-1185">Reference proteome</keyword>
<evidence type="ECO:0000313" key="2">
    <source>
        <dbReference type="Proteomes" id="UP001601059"/>
    </source>
</evidence>
<gene>
    <name evidence="1" type="ORF">ACFYKX_26455</name>
</gene>
<dbReference type="Proteomes" id="UP001601059">
    <property type="component" value="Unassembled WGS sequence"/>
</dbReference>
<dbReference type="RefSeq" id="WP_389365210.1">
    <property type="nucleotide sequence ID" value="NZ_JBIACK010000025.1"/>
</dbReference>
<comment type="caution">
    <text evidence="1">The sequence shown here is derived from an EMBL/GenBank/DDBJ whole genome shotgun (WGS) entry which is preliminary data.</text>
</comment>
<sequence>MDIQQVRGNINFEHDGRHDVTEKVIKTVVKTGYAQDDFGMKKYNTTLHHALPYDWQEMMDEEIVDFLKYHQCEKDRKAYVIQILQSAMRVDEPKEYIQEALNLLTVSGTGK</sequence>